<dbReference type="InterPro" id="IPR050079">
    <property type="entry name" value="DEAD_box_RNA_helicase"/>
</dbReference>
<dbReference type="GO" id="GO:0016787">
    <property type="term" value="F:hydrolase activity"/>
    <property type="evidence" value="ECO:0007669"/>
    <property type="project" value="UniProtKB-KW"/>
</dbReference>
<dbReference type="GO" id="GO:0005524">
    <property type="term" value="F:ATP binding"/>
    <property type="evidence" value="ECO:0007669"/>
    <property type="project" value="UniProtKB-KW"/>
</dbReference>
<feature type="domain" description="DEAD-box RNA helicase Q" evidence="8">
    <location>
        <begin position="17"/>
        <end position="45"/>
    </location>
</feature>
<protein>
    <recommendedName>
        <fullName evidence="1">RNA helicase</fullName>
        <ecNumber evidence="1">3.6.4.13</ecNumber>
    </recommendedName>
</protein>
<dbReference type="PANTHER" id="PTHR47959">
    <property type="entry name" value="ATP-DEPENDENT RNA HELICASE RHLE-RELATED"/>
    <property type="match status" value="1"/>
</dbReference>
<organism evidence="9">
    <name type="scientific">Wuchereria bancrofti</name>
    <dbReference type="NCBI Taxonomy" id="6293"/>
    <lineage>
        <taxon>Eukaryota</taxon>
        <taxon>Metazoa</taxon>
        <taxon>Ecdysozoa</taxon>
        <taxon>Nematoda</taxon>
        <taxon>Chromadorea</taxon>
        <taxon>Rhabditida</taxon>
        <taxon>Spirurina</taxon>
        <taxon>Spiruromorpha</taxon>
        <taxon>Filarioidea</taxon>
        <taxon>Onchocercidae</taxon>
        <taxon>Wuchereria</taxon>
    </lineage>
</organism>
<feature type="short sequence motif" description="Q motif" evidence="6">
    <location>
        <begin position="17"/>
        <end position="45"/>
    </location>
</feature>
<accession>A0A1I8EQP2</accession>
<feature type="domain" description="Helicase ATP-binding" evidence="7">
    <location>
        <begin position="48"/>
        <end position="219"/>
    </location>
</feature>
<evidence type="ECO:0000256" key="4">
    <source>
        <dbReference type="ARBA" id="ARBA00022806"/>
    </source>
</evidence>
<dbReference type="Pfam" id="PF00270">
    <property type="entry name" value="DEAD"/>
    <property type="match status" value="1"/>
</dbReference>
<evidence type="ECO:0000259" key="8">
    <source>
        <dbReference type="PROSITE" id="PS51195"/>
    </source>
</evidence>
<evidence type="ECO:0000259" key="7">
    <source>
        <dbReference type="PROSITE" id="PS51192"/>
    </source>
</evidence>
<dbReference type="InterPro" id="IPR014001">
    <property type="entry name" value="Helicase_ATP-bd"/>
</dbReference>
<dbReference type="InterPro" id="IPR011545">
    <property type="entry name" value="DEAD/DEAH_box_helicase_dom"/>
</dbReference>
<dbReference type="STRING" id="6293.A0A1I8EQP2"/>
<evidence type="ECO:0000256" key="1">
    <source>
        <dbReference type="ARBA" id="ARBA00012552"/>
    </source>
</evidence>
<evidence type="ECO:0000256" key="3">
    <source>
        <dbReference type="ARBA" id="ARBA00022801"/>
    </source>
</evidence>
<dbReference type="SUPFAM" id="SSF52540">
    <property type="entry name" value="P-loop containing nucleoside triphosphate hydrolases"/>
    <property type="match status" value="1"/>
</dbReference>
<dbReference type="WBParaSite" id="maker-PairedContig_411-snap-gene-1.20-mRNA-1">
    <property type="protein sequence ID" value="maker-PairedContig_411-snap-gene-1.20-mRNA-1"/>
    <property type="gene ID" value="maker-PairedContig_411-snap-gene-1.20"/>
</dbReference>
<evidence type="ECO:0000256" key="2">
    <source>
        <dbReference type="ARBA" id="ARBA00022741"/>
    </source>
</evidence>
<dbReference type="PANTHER" id="PTHR47959:SF1">
    <property type="entry name" value="ATP-DEPENDENT RNA HELICASE DBPA"/>
    <property type="match status" value="1"/>
</dbReference>
<keyword evidence="3" id="KW-0378">Hydrolase</keyword>
<keyword evidence="4" id="KW-0347">Helicase</keyword>
<evidence type="ECO:0000313" key="9">
    <source>
        <dbReference type="WBParaSite" id="maker-PairedContig_411-snap-gene-1.20-mRNA-1"/>
    </source>
</evidence>
<proteinExistence type="predicted"/>
<dbReference type="Gene3D" id="3.40.50.300">
    <property type="entry name" value="P-loop containing nucleotide triphosphate hydrolases"/>
    <property type="match status" value="1"/>
</dbReference>
<dbReference type="EC" id="3.6.4.13" evidence="1"/>
<dbReference type="GO" id="GO:0005829">
    <property type="term" value="C:cytosol"/>
    <property type="evidence" value="ECO:0007669"/>
    <property type="project" value="TreeGrafter"/>
</dbReference>
<name>A0A1I8EQP2_WUCBA</name>
<sequence length="268" mass="29970">MDMGKVVRTIDVETNVPDFSSLMLNRTSLNALAKAGFIKPSPVQAQAIPFGMLGLDLLVQAKSGTGKTMVFSLLAVENLNAQFGRPQVLIVAPTREIASQIVSYIRMLAPAVIHVGMFVGGNEKGVAEDIEKLRKSIHIVVGTTGRLCHLVRINALRLSHVRLFVLDEADKLMEDNFQKEINYLFSTLPPEKQIAVFSATYPYRLDTTLTHYMRDVQLVRVDKDAQLLGVKQYVIVARNGTRKMNVLLRLLLHLRYGQCIVFVNDHKN</sequence>
<dbReference type="AlphaFoldDB" id="A0A1I8EQP2"/>
<dbReference type="SMART" id="SM00487">
    <property type="entry name" value="DEXDc"/>
    <property type="match status" value="1"/>
</dbReference>
<dbReference type="PROSITE" id="PS51192">
    <property type="entry name" value="HELICASE_ATP_BIND_1"/>
    <property type="match status" value="1"/>
</dbReference>
<dbReference type="InterPro" id="IPR000629">
    <property type="entry name" value="RNA-helicase_DEAD-box_CS"/>
</dbReference>
<dbReference type="PROSITE" id="PS00039">
    <property type="entry name" value="DEAD_ATP_HELICASE"/>
    <property type="match status" value="1"/>
</dbReference>
<dbReference type="InterPro" id="IPR014014">
    <property type="entry name" value="RNA_helicase_DEAD_Q_motif"/>
</dbReference>
<reference evidence="9" key="1">
    <citation type="submission" date="2016-11" db="UniProtKB">
        <authorList>
            <consortium name="WormBaseParasite"/>
        </authorList>
    </citation>
    <scope>IDENTIFICATION</scope>
    <source>
        <strain evidence="9">pt0022</strain>
    </source>
</reference>
<dbReference type="InterPro" id="IPR027417">
    <property type="entry name" value="P-loop_NTPase"/>
</dbReference>
<dbReference type="PROSITE" id="PS51195">
    <property type="entry name" value="Q_MOTIF"/>
    <property type="match status" value="1"/>
</dbReference>
<dbReference type="GO" id="GO:0003724">
    <property type="term" value="F:RNA helicase activity"/>
    <property type="evidence" value="ECO:0007669"/>
    <property type="project" value="UniProtKB-EC"/>
</dbReference>
<keyword evidence="5" id="KW-0067">ATP-binding</keyword>
<dbReference type="GO" id="GO:0003676">
    <property type="term" value="F:nucleic acid binding"/>
    <property type="evidence" value="ECO:0007669"/>
    <property type="project" value="InterPro"/>
</dbReference>
<evidence type="ECO:0000256" key="6">
    <source>
        <dbReference type="PROSITE-ProRule" id="PRU00552"/>
    </source>
</evidence>
<keyword evidence="2" id="KW-0547">Nucleotide-binding</keyword>
<evidence type="ECO:0000256" key="5">
    <source>
        <dbReference type="ARBA" id="ARBA00022840"/>
    </source>
</evidence>